<dbReference type="Pfam" id="PF22748">
    <property type="entry name" value="PexRD54_WY"/>
    <property type="match status" value="2"/>
</dbReference>
<comment type="subcellular location">
    <subcellularLocation>
        <location evidence="1">Host cell</location>
    </subcellularLocation>
    <subcellularLocation>
        <location evidence="2">Secreted</location>
    </subcellularLocation>
</comment>
<organism evidence="8 9">
    <name type="scientific">Phytophthora lilii</name>
    <dbReference type="NCBI Taxonomy" id="2077276"/>
    <lineage>
        <taxon>Eukaryota</taxon>
        <taxon>Sar</taxon>
        <taxon>Stramenopiles</taxon>
        <taxon>Oomycota</taxon>
        <taxon>Peronosporomycetes</taxon>
        <taxon>Peronosporales</taxon>
        <taxon>Peronosporaceae</taxon>
        <taxon>Phytophthora</taxon>
    </lineage>
</organism>
<comment type="caution">
    <text evidence="8">The sequence shown here is derived from an EMBL/GenBank/DDBJ whole genome shotgun (WGS) entry which is preliminary data.</text>
</comment>
<keyword evidence="6" id="KW-0843">Virulence</keyword>
<dbReference type="OrthoDB" id="90111at2759"/>
<evidence type="ECO:0000256" key="5">
    <source>
        <dbReference type="ARBA" id="ARBA00022729"/>
    </source>
</evidence>
<feature type="domain" description="RxLR effector PexRD54 WY" evidence="7">
    <location>
        <begin position="89"/>
        <end position="128"/>
    </location>
</feature>
<dbReference type="Proteomes" id="UP001165083">
    <property type="component" value="Unassembled WGS sequence"/>
</dbReference>
<evidence type="ECO:0000256" key="3">
    <source>
        <dbReference type="ARBA" id="ARBA00010400"/>
    </source>
</evidence>
<evidence type="ECO:0000313" key="9">
    <source>
        <dbReference type="Proteomes" id="UP001165083"/>
    </source>
</evidence>
<evidence type="ECO:0000256" key="2">
    <source>
        <dbReference type="ARBA" id="ARBA00004613"/>
    </source>
</evidence>
<name>A0A9W6TCY0_9STRA</name>
<accession>A0A9W6TCY0</accession>
<evidence type="ECO:0000259" key="7">
    <source>
        <dbReference type="Pfam" id="PF22748"/>
    </source>
</evidence>
<evidence type="ECO:0000256" key="4">
    <source>
        <dbReference type="ARBA" id="ARBA00022525"/>
    </source>
</evidence>
<sequence>MRSVLGTFFAASSIVDTASSPWLLRGSFPSSPLGLTTCSPSTRKNPSKRTNLITVISKNYGEEKTSRILQAAKRDPDTAKTASKLEVAQIQFWVKNAKSPDDVFKSLGLAKAGDKLFENKQLATWLSYTEDFALKYGKETSPVTTLTAEYGDETLLELLNTAKKAPAMEDVATKLLTEQIQHWLRIKKFPDDVFKVYALSKAGDDLLTSSQLASWTSYLQAFNKGNPTACFGDIQELW</sequence>
<evidence type="ECO:0000256" key="1">
    <source>
        <dbReference type="ARBA" id="ARBA00004340"/>
    </source>
</evidence>
<proteinExistence type="inferred from homology"/>
<evidence type="ECO:0000256" key="6">
    <source>
        <dbReference type="ARBA" id="ARBA00023026"/>
    </source>
</evidence>
<gene>
    <name evidence="8" type="ORF">Plil01_000086000</name>
</gene>
<comment type="similarity">
    <text evidence="3">Belongs to the RxLR effector family.</text>
</comment>
<evidence type="ECO:0000313" key="8">
    <source>
        <dbReference type="EMBL" id="GMF10006.1"/>
    </source>
</evidence>
<dbReference type="GO" id="GO:0005576">
    <property type="term" value="C:extracellular region"/>
    <property type="evidence" value="ECO:0007669"/>
    <property type="project" value="UniProtKB-SubCell"/>
</dbReference>
<keyword evidence="5" id="KW-0732">Signal</keyword>
<dbReference type="AlphaFoldDB" id="A0A9W6TCY0"/>
<keyword evidence="9" id="KW-1185">Reference proteome</keyword>
<dbReference type="InterPro" id="IPR054463">
    <property type="entry name" value="PexRD54_WY"/>
</dbReference>
<reference evidence="8" key="1">
    <citation type="submission" date="2023-04" db="EMBL/GenBank/DDBJ databases">
        <title>Phytophthora lilii NBRC 32176.</title>
        <authorList>
            <person name="Ichikawa N."/>
            <person name="Sato H."/>
            <person name="Tonouchi N."/>
        </authorList>
    </citation>
    <scope>NUCLEOTIDE SEQUENCE</scope>
    <source>
        <strain evidence="8">NBRC 32176</strain>
    </source>
</reference>
<dbReference type="GO" id="GO:0043657">
    <property type="term" value="C:host cell"/>
    <property type="evidence" value="ECO:0007669"/>
    <property type="project" value="UniProtKB-SubCell"/>
</dbReference>
<dbReference type="EMBL" id="BSXW01000026">
    <property type="protein sequence ID" value="GMF10006.1"/>
    <property type="molecule type" value="Genomic_DNA"/>
</dbReference>
<keyword evidence="4" id="KW-0964">Secreted</keyword>
<protein>
    <submittedName>
        <fullName evidence="8">Unnamed protein product</fullName>
    </submittedName>
</protein>
<feature type="domain" description="RxLR effector PexRD54 WY" evidence="7">
    <location>
        <begin position="178"/>
        <end position="218"/>
    </location>
</feature>